<sequence>MTAPEVDADVRYGGAAGERPRIGHVLVSSGLLSNRELAAILDAQRDGPRRRLGQIALDLGYVDEEQLADVLAEFFGLPTIDLATAELDVALARQVPRRVAERTQTLVVRQLRPGVLLVATADPGDVVALDDIRAYTGATVLQLAVTTPTAILRRIRDIWGVLEETTSLDAVVEPERTEDPVAEARIDDTPIVRLATGLLVEAVHSAASDIHVEPQPDGLRVRYRVDGMLRDVARVPRTSSAALISRLKISAGLDIAERRLPQDGRLRFHADGVAVDARVSTLPGIHGEKLVIRLLPTGEVAELDSLGLDADQLAVLRSAAHAPQGLIVFTGPTGSGKTHTLYSLLREISVPERNVVTLEDPVEIQFPGITQVQINERTGLDFARGLRAILRQDPDVILVGEIRDTETAELAVRAALTGHLVLTTLHTLDAAAAVTRLVDMGVAPFLVASSLTAVIAQRLVRRPCPRCVEDAAPDSGMLAALGDHDWSGARFVAGVGCHHCGGTGYQGRTGIFEVLAVDAMVRAVLRRSGDEETIRATAIEAGMTTLRAAALRAVRTGVTTVEEVLRVCPPA</sequence>
<evidence type="ECO:0000256" key="3">
    <source>
        <dbReference type="ARBA" id="ARBA00022840"/>
    </source>
</evidence>
<dbReference type="InParanoid" id="A0LVY5"/>
<dbReference type="SMART" id="SM00382">
    <property type="entry name" value="AAA"/>
    <property type="match status" value="1"/>
</dbReference>
<dbReference type="HOGENOM" id="CLU_013446_10_6_11"/>
<keyword evidence="6" id="KW-1185">Reference proteome</keyword>
<dbReference type="Gene3D" id="3.30.300.160">
    <property type="entry name" value="Type II secretion system, protein E, N-terminal domain"/>
    <property type="match status" value="1"/>
</dbReference>
<protein>
    <submittedName>
        <fullName evidence="5">Type II secretion system protein E</fullName>
    </submittedName>
</protein>
<dbReference type="GO" id="GO:0005886">
    <property type="term" value="C:plasma membrane"/>
    <property type="evidence" value="ECO:0007669"/>
    <property type="project" value="TreeGrafter"/>
</dbReference>
<dbReference type="Gene3D" id="3.30.450.90">
    <property type="match status" value="1"/>
</dbReference>
<evidence type="ECO:0000256" key="2">
    <source>
        <dbReference type="ARBA" id="ARBA00022741"/>
    </source>
</evidence>
<evidence type="ECO:0000259" key="4">
    <source>
        <dbReference type="PROSITE" id="PS00662"/>
    </source>
</evidence>
<dbReference type="PANTHER" id="PTHR30258:SF2">
    <property type="entry name" value="COMG OPERON PROTEIN 1"/>
    <property type="match status" value="1"/>
</dbReference>
<gene>
    <name evidence="5" type="ordered locus">Acel_1823</name>
</gene>
<dbReference type="STRING" id="351607.Acel_1823"/>
<dbReference type="PANTHER" id="PTHR30258">
    <property type="entry name" value="TYPE II SECRETION SYSTEM PROTEIN GSPE-RELATED"/>
    <property type="match status" value="1"/>
</dbReference>
<dbReference type="FunFam" id="3.40.50.300:FF:000398">
    <property type="entry name" value="Type IV pilus assembly ATPase PilB"/>
    <property type="match status" value="1"/>
</dbReference>
<proteinExistence type="inferred from homology"/>
<dbReference type="eggNOG" id="COG2804">
    <property type="taxonomic scope" value="Bacteria"/>
</dbReference>
<dbReference type="PROSITE" id="PS00662">
    <property type="entry name" value="T2SP_E"/>
    <property type="match status" value="1"/>
</dbReference>
<dbReference type="InterPro" id="IPR003593">
    <property type="entry name" value="AAA+_ATPase"/>
</dbReference>
<comment type="similarity">
    <text evidence="1">Belongs to the GSP E family.</text>
</comment>
<dbReference type="SUPFAM" id="SSF52540">
    <property type="entry name" value="P-loop containing nucleoside triphosphate hydrolases"/>
    <property type="match status" value="1"/>
</dbReference>
<evidence type="ECO:0000256" key="1">
    <source>
        <dbReference type="ARBA" id="ARBA00006611"/>
    </source>
</evidence>
<dbReference type="SUPFAM" id="SSF160246">
    <property type="entry name" value="EspE N-terminal domain-like"/>
    <property type="match status" value="1"/>
</dbReference>
<dbReference type="Gene3D" id="3.40.50.300">
    <property type="entry name" value="P-loop containing nucleotide triphosphate hydrolases"/>
    <property type="match status" value="1"/>
</dbReference>
<accession>A0LVY5</accession>
<reference evidence="5 6" key="1">
    <citation type="journal article" date="2009" name="Genome Res.">
        <title>Complete genome of the cellulolytic thermophile Acidothermus cellulolyticus 11B provides insights into its ecophysiological and evolutionary adaptations.</title>
        <authorList>
            <person name="Barabote R.D."/>
            <person name="Xie G."/>
            <person name="Leu D.H."/>
            <person name="Normand P."/>
            <person name="Necsulea A."/>
            <person name="Daubin V."/>
            <person name="Medigue C."/>
            <person name="Adney W.S."/>
            <person name="Xu X.C."/>
            <person name="Lapidus A."/>
            <person name="Parales R.E."/>
            <person name="Detter C."/>
            <person name="Pujic P."/>
            <person name="Bruce D."/>
            <person name="Lavire C."/>
            <person name="Challacombe J.F."/>
            <person name="Brettin T.S."/>
            <person name="Berry A.M."/>
        </authorList>
    </citation>
    <scope>NUCLEOTIDE SEQUENCE [LARGE SCALE GENOMIC DNA]</scope>
    <source>
        <strain evidence="6">ATCC 43068 / DSM 8971 / 11B</strain>
    </source>
</reference>
<dbReference type="InterPro" id="IPR007831">
    <property type="entry name" value="T2SS_GspE_N"/>
</dbReference>
<dbReference type="Proteomes" id="UP000008221">
    <property type="component" value="Chromosome"/>
</dbReference>
<dbReference type="AlphaFoldDB" id="A0LVY5"/>
<dbReference type="KEGG" id="ace:Acel_1823"/>
<keyword evidence="3" id="KW-0067">ATP-binding</keyword>
<dbReference type="GO" id="GO:0016887">
    <property type="term" value="F:ATP hydrolysis activity"/>
    <property type="evidence" value="ECO:0007669"/>
    <property type="project" value="TreeGrafter"/>
</dbReference>
<dbReference type="InterPro" id="IPR037257">
    <property type="entry name" value="T2SS_E_N_sf"/>
</dbReference>
<dbReference type="Pfam" id="PF05157">
    <property type="entry name" value="MshEN"/>
    <property type="match status" value="1"/>
</dbReference>
<dbReference type="CDD" id="cd01129">
    <property type="entry name" value="PulE-GspE-like"/>
    <property type="match status" value="1"/>
</dbReference>
<dbReference type="GO" id="GO:0005524">
    <property type="term" value="F:ATP binding"/>
    <property type="evidence" value="ECO:0007669"/>
    <property type="project" value="UniProtKB-KW"/>
</dbReference>
<evidence type="ECO:0000313" key="5">
    <source>
        <dbReference type="EMBL" id="ABK53595.1"/>
    </source>
</evidence>
<feature type="domain" description="Bacterial type II secretion system protein E" evidence="4">
    <location>
        <begin position="390"/>
        <end position="404"/>
    </location>
</feature>
<dbReference type="InterPro" id="IPR001482">
    <property type="entry name" value="T2SS/T4SS_dom"/>
</dbReference>
<dbReference type="Pfam" id="PF00437">
    <property type="entry name" value="T2SSE"/>
    <property type="match status" value="1"/>
</dbReference>
<evidence type="ECO:0000313" key="6">
    <source>
        <dbReference type="Proteomes" id="UP000008221"/>
    </source>
</evidence>
<dbReference type="EMBL" id="CP000481">
    <property type="protein sequence ID" value="ABK53595.1"/>
    <property type="molecule type" value="Genomic_DNA"/>
</dbReference>
<name>A0LVY5_ACIC1</name>
<dbReference type="InterPro" id="IPR027417">
    <property type="entry name" value="P-loop_NTPase"/>
</dbReference>
<organism evidence="5 6">
    <name type="scientific">Acidothermus cellulolyticus (strain ATCC 43068 / DSM 8971 / 11B)</name>
    <dbReference type="NCBI Taxonomy" id="351607"/>
    <lineage>
        <taxon>Bacteria</taxon>
        <taxon>Bacillati</taxon>
        <taxon>Actinomycetota</taxon>
        <taxon>Actinomycetes</taxon>
        <taxon>Acidothermales</taxon>
        <taxon>Acidothermaceae</taxon>
        <taxon>Acidothermus</taxon>
    </lineage>
</organism>
<keyword evidence="2" id="KW-0547">Nucleotide-binding</keyword>